<organism evidence="15 16">
    <name type="scientific">Schaalia hyovaginalis</name>
    <dbReference type="NCBI Taxonomy" id="29316"/>
    <lineage>
        <taxon>Bacteria</taxon>
        <taxon>Bacillati</taxon>
        <taxon>Actinomycetota</taxon>
        <taxon>Actinomycetes</taxon>
        <taxon>Actinomycetales</taxon>
        <taxon>Actinomycetaceae</taxon>
        <taxon>Schaalia</taxon>
    </lineage>
</organism>
<proteinExistence type="inferred from homology"/>
<dbReference type="InterPro" id="IPR013159">
    <property type="entry name" value="DnaA_C"/>
</dbReference>
<evidence type="ECO:0000313" key="15">
    <source>
        <dbReference type="EMBL" id="MBB6333566.1"/>
    </source>
</evidence>
<dbReference type="SMART" id="SM00760">
    <property type="entry name" value="Bac_DnaA_C"/>
    <property type="match status" value="1"/>
</dbReference>
<comment type="caution">
    <text evidence="15">The sequence shown here is derived from an EMBL/GenBank/DDBJ whole genome shotgun (WGS) entry which is preliminary data.</text>
</comment>
<evidence type="ECO:0000256" key="9">
    <source>
        <dbReference type="NCBIfam" id="TIGR00362"/>
    </source>
</evidence>
<dbReference type="InterPro" id="IPR001957">
    <property type="entry name" value="Chromosome_initiator_DnaA"/>
</dbReference>
<evidence type="ECO:0000256" key="8">
    <source>
        <dbReference type="HAMAP-Rule" id="MF_00377"/>
    </source>
</evidence>
<dbReference type="Gene3D" id="3.40.50.300">
    <property type="entry name" value="P-loop containing nucleotide triphosphate hydrolases"/>
    <property type="match status" value="1"/>
</dbReference>
<dbReference type="RefSeq" id="WP_184451273.1">
    <property type="nucleotide sequence ID" value="NZ_JACHMK010000001.1"/>
</dbReference>
<evidence type="ECO:0000256" key="4">
    <source>
        <dbReference type="ARBA" id="ARBA00022741"/>
    </source>
</evidence>
<dbReference type="EMBL" id="JACHMK010000001">
    <property type="protein sequence ID" value="MBB6333566.1"/>
    <property type="molecule type" value="Genomic_DNA"/>
</dbReference>
<dbReference type="SUPFAM" id="SSF52540">
    <property type="entry name" value="P-loop containing nucleoside triphosphate hydrolases"/>
    <property type="match status" value="1"/>
</dbReference>
<feature type="binding site" evidence="8">
    <location>
        <position position="193"/>
    </location>
    <ligand>
        <name>ATP</name>
        <dbReference type="ChEBI" id="CHEBI:30616"/>
    </ligand>
</feature>
<feature type="domain" description="AAA+ ATPase" evidence="13">
    <location>
        <begin position="182"/>
        <end position="321"/>
    </location>
</feature>
<evidence type="ECO:0000313" key="16">
    <source>
        <dbReference type="Proteomes" id="UP000617426"/>
    </source>
</evidence>
<feature type="region of interest" description="Disordered" evidence="12">
    <location>
        <begin position="90"/>
        <end position="147"/>
    </location>
</feature>
<dbReference type="NCBIfam" id="NF010686">
    <property type="entry name" value="PRK14086.1"/>
    <property type="match status" value="1"/>
</dbReference>
<dbReference type="HAMAP" id="MF_00377">
    <property type="entry name" value="DnaA_bact"/>
    <property type="match status" value="1"/>
</dbReference>
<name>A0A923E0B4_9ACTO</name>
<dbReference type="Gene3D" id="1.10.8.60">
    <property type="match status" value="1"/>
</dbReference>
<feature type="compositionally biased region" description="Basic and acidic residues" evidence="12">
    <location>
        <begin position="98"/>
        <end position="120"/>
    </location>
</feature>
<evidence type="ECO:0000259" key="13">
    <source>
        <dbReference type="SMART" id="SM00382"/>
    </source>
</evidence>
<dbReference type="GO" id="GO:0006270">
    <property type="term" value="P:DNA replication initiation"/>
    <property type="evidence" value="ECO:0007669"/>
    <property type="project" value="UniProtKB-UniRule"/>
</dbReference>
<dbReference type="NCBIfam" id="TIGR00362">
    <property type="entry name" value="DnaA"/>
    <property type="match status" value="1"/>
</dbReference>
<dbReference type="Pfam" id="PF00308">
    <property type="entry name" value="Bac_DnaA"/>
    <property type="match status" value="1"/>
</dbReference>
<dbReference type="SUPFAM" id="SSF48295">
    <property type="entry name" value="TrpR-like"/>
    <property type="match status" value="1"/>
</dbReference>
<dbReference type="Proteomes" id="UP000617426">
    <property type="component" value="Unassembled WGS sequence"/>
</dbReference>
<dbReference type="InterPro" id="IPR013317">
    <property type="entry name" value="DnaA_dom"/>
</dbReference>
<evidence type="ECO:0000256" key="1">
    <source>
        <dbReference type="ARBA" id="ARBA00006583"/>
    </source>
</evidence>
<dbReference type="InterPro" id="IPR018312">
    <property type="entry name" value="Chromosome_initiator_DnaA_CS"/>
</dbReference>
<evidence type="ECO:0000256" key="3">
    <source>
        <dbReference type="ARBA" id="ARBA00022705"/>
    </source>
</evidence>
<dbReference type="InterPro" id="IPR027417">
    <property type="entry name" value="P-loop_NTPase"/>
</dbReference>
<dbReference type="SMART" id="SM00382">
    <property type="entry name" value="AAA"/>
    <property type="match status" value="1"/>
</dbReference>
<feature type="region of interest" description="Domain I, interacts with DnaA modulators" evidence="8">
    <location>
        <begin position="1"/>
        <end position="98"/>
    </location>
</feature>
<dbReference type="Gene3D" id="3.30.300.180">
    <property type="match status" value="1"/>
</dbReference>
<comment type="subunit">
    <text evidence="8">Oligomerizes as a right-handed, spiral filament on DNA at oriC.</text>
</comment>
<comment type="function">
    <text evidence="8 10">Plays an essential role in the initiation and regulation of chromosomal replication. ATP-DnaA binds to the origin of replication (oriC) to initiate formation of the DNA replication initiation complex once per cell cycle. Binds the DnaA box (a 9 base pair repeat at the origin) and separates the double-stranded (ds)DNA. Forms a right-handed helical filament on oriC DNA; dsDNA binds to the exterior of the filament while single-stranded (ss)DNA is stabiized in the filament's interior. The ATP-DnaA-oriC complex binds and stabilizes one strand of the AT-rich DNA unwinding element (DUE), permitting loading of DNA polymerase. After initiation quickly degrades to an ADP-DnaA complex that is not apt for DNA replication. Binds acidic phospholipids.</text>
</comment>
<dbReference type="GO" id="GO:0008289">
    <property type="term" value="F:lipid binding"/>
    <property type="evidence" value="ECO:0007669"/>
    <property type="project" value="UniProtKB-KW"/>
</dbReference>
<feature type="binding site" evidence="8">
    <location>
        <position position="196"/>
    </location>
    <ligand>
        <name>ATP</name>
        <dbReference type="ChEBI" id="CHEBI:30616"/>
    </ligand>
</feature>
<dbReference type="FunFam" id="1.10.1750.10:FF:000002">
    <property type="entry name" value="Chromosomal replication initiator protein DnaA"/>
    <property type="match status" value="1"/>
</dbReference>
<evidence type="ECO:0000259" key="14">
    <source>
        <dbReference type="SMART" id="SM00760"/>
    </source>
</evidence>
<comment type="subcellular location">
    <subcellularLocation>
        <location evidence="8">Cytoplasm</location>
    </subcellularLocation>
</comment>
<dbReference type="GO" id="GO:0003688">
    <property type="term" value="F:DNA replication origin binding"/>
    <property type="evidence" value="ECO:0007669"/>
    <property type="project" value="UniProtKB-UniRule"/>
</dbReference>
<keyword evidence="5 8" id="KW-0067">ATP-binding</keyword>
<dbReference type="PANTHER" id="PTHR30050:SF2">
    <property type="entry name" value="CHROMOSOMAL REPLICATION INITIATOR PROTEIN DNAA"/>
    <property type="match status" value="1"/>
</dbReference>
<accession>A0A923E0B4</accession>
<dbReference type="InterPro" id="IPR020591">
    <property type="entry name" value="Chromosome_initiator_DnaA-like"/>
</dbReference>
<dbReference type="InterPro" id="IPR003593">
    <property type="entry name" value="AAA+_ATPase"/>
</dbReference>
<dbReference type="CDD" id="cd00009">
    <property type="entry name" value="AAA"/>
    <property type="match status" value="1"/>
</dbReference>
<reference evidence="15" key="1">
    <citation type="submission" date="2020-08" db="EMBL/GenBank/DDBJ databases">
        <title>Sequencing the genomes of 1000 actinobacteria strains.</title>
        <authorList>
            <person name="Klenk H.-P."/>
        </authorList>
    </citation>
    <scope>NUCLEOTIDE SEQUENCE</scope>
    <source>
        <strain evidence="15">DSM 10695</strain>
    </source>
</reference>
<dbReference type="Gene3D" id="1.10.1750.10">
    <property type="match status" value="1"/>
</dbReference>
<evidence type="ECO:0000256" key="12">
    <source>
        <dbReference type="SAM" id="MobiDB-lite"/>
    </source>
</evidence>
<evidence type="ECO:0000256" key="5">
    <source>
        <dbReference type="ARBA" id="ARBA00022840"/>
    </source>
</evidence>
<keyword evidence="7 8" id="KW-0238">DNA-binding</keyword>
<gene>
    <name evidence="8" type="primary">dnaA</name>
    <name evidence="15" type="ORF">HD592_000131</name>
</gene>
<keyword evidence="4 8" id="KW-0547">Nucleotide-binding</keyword>
<dbReference type="FunFam" id="1.10.8.60:FF:000003">
    <property type="entry name" value="Chromosomal replication initiator protein DnaA"/>
    <property type="match status" value="1"/>
</dbReference>
<evidence type="ECO:0000256" key="11">
    <source>
        <dbReference type="RuleBase" id="RU004227"/>
    </source>
</evidence>
<evidence type="ECO:0000256" key="6">
    <source>
        <dbReference type="ARBA" id="ARBA00023121"/>
    </source>
</evidence>
<protein>
    <recommendedName>
        <fullName evidence="8 9">Chromosomal replication initiator protein DnaA</fullName>
    </recommendedName>
</protein>
<dbReference type="InterPro" id="IPR010921">
    <property type="entry name" value="Trp_repressor/repl_initiator"/>
</dbReference>
<keyword evidence="3 8" id="KW-0235">DNA replication</keyword>
<dbReference type="GO" id="GO:0005524">
    <property type="term" value="F:ATP binding"/>
    <property type="evidence" value="ECO:0007669"/>
    <property type="project" value="UniProtKB-UniRule"/>
</dbReference>
<dbReference type="PROSITE" id="PS01008">
    <property type="entry name" value="DNAA"/>
    <property type="match status" value="1"/>
</dbReference>
<evidence type="ECO:0000256" key="7">
    <source>
        <dbReference type="ARBA" id="ARBA00023125"/>
    </source>
</evidence>
<keyword evidence="16" id="KW-1185">Reference proteome</keyword>
<dbReference type="GO" id="GO:0005737">
    <property type="term" value="C:cytoplasm"/>
    <property type="evidence" value="ECO:0007669"/>
    <property type="project" value="UniProtKB-SubCell"/>
</dbReference>
<comment type="domain">
    <text evidence="8">Domain I is involved in oligomerization and binding regulators, domain II is flexibile and of varying length in different bacteria, domain III forms the AAA+ region, while domain IV binds dsDNA.</text>
</comment>
<sequence>METTSLDAAWQRALDTISTDHLGPAASTYLRSAKPLGDIEGTILLAVPSDFTKTWIESKASSEVAGALSATLGREIRIAITVDPALAASLDEDEDDSEHSSAHPGERSGQRDHADQDERPTQAPQRTPAHSEQHRTASPAPAFDGAQTRLNPKYTFDTFVIGPSNRFAHAAALAASESPGTTFNPLFIYGDSGLGKTHLLHAIGHYAISLYPKLKVRYVNSEEFTNEFINAIRLNKTDNSQVEAFHRRYRELDILLIDDIQFIGDKEQTMEGFFHTFNALYEADKQIVVTSDVHPNYLNGFEERLTSRFGSGLLVDVQPPDLETRIAILQKKAATDALEIQPEVFEFIASRISSNIRELEGALVRVVAYANLTKERVDLSLAEMMLKDYVSDPDDNEITISLIMGQCAAYFGVTIDQLCSTDRSRNVVEARQIAMYLCRELTDLSLPKIGQAFGRDHTTVIHANKKILAQMKEKRETFNHVSELTNRIKKAARGS</sequence>
<dbReference type="Pfam" id="PF08299">
    <property type="entry name" value="Bac_DnaA_C"/>
    <property type="match status" value="1"/>
</dbReference>
<dbReference type="GO" id="GO:0006275">
    <property type="term" value="P:regulation of DNA replication"/>
    <property type="evidence" value="ECO:0007669"/>
    <property type="project" value="UniProtKB-UniRule"/>
</dbReference>
<dbReference type="GO" id="GO:0005886">
    <property type="term" value="C:plasma membrane"/>
    <property type="evidence" value="ECO:0007669"/>
    <property type="project" value="TreeGrafter"/>
</dbReference>
<evidence type="ECO:0000256" key="2">
    <source>
        <dbReference type="ARBA" id="ARBA00022490"/>
    </source>
</evidence>
<dbReference type="CDD" id="cd06571">
    <property type="entry name" value="Bac_DnaA_C"/>
    <property type="match status" value="1"/>
</dbReference>
<dbReference type="FunFam" id="3.40.50.300:FF:000668">
    <property type="entry name" value="Chromosomal replication initiator protein DnaA"/>
    <property type="match status" value="1"/>
</dbReference>
<feature type="binding site" evidence="8">
    <location>
        <position position="195"/>
    </location>
    <ligand>
        <name>ATP</name>
        <dbReference type="ChEBI" id="CHEBI:30616"/>
    </ligand>
</feature>
<evidence type="ECO:0000256" key="10">
    <source>
        <dbReference type="RuleBase" id="RU000577"/>
    </source>
</evidence>
<comment type="caution">
    <text evidence="8">Lacks conserved residue(s) required for the propagation of feature annotation.</text>
</comment>
<feature type="domain" description="Chromosomal replication initiator DnaA C-terminal" evidence="14">
    <location>
        <begin position="399"/>
        <end position="467"/>
    </location>
</feature>
<feature type="region of interest" description="Domain IV, binds dsDNA" evidence="8">
    <location>
        <begin position="371"/>
        <end position="495"/>
    </location>
</feature>
<keyword evidence="6 8" id="KW-0446">Lipid-binding</keyword>
<dbReference type="PRINTS" id="PR00051">
    <property type="entry name" value="DNAA"/>
</dbReference>
<comment type="similarity">
    <text evidence="1 8 11">Belongs to the DnaA family.</text>
</comment>
<keyword evidence="2 8" id="KW-0963">Cytoplasm</keyword>
<dbReference type="PANTHER" id="PTHR30050">
    <property type="entry name" value="CHROMOSOMAL REPLICATION INITIATOR PROTEIN DNAA"/>
    <property type="match status" value="1"/>
</dbReference>
<dbReference type="InterPro" id="IPR038454">
    <property type="entry name" value="DnaA_N_sf"/>
</dbReference>
<dbReference type="AlphaFoldDB" id="A0A923E0B4"/>
<feature type="binding site" evidence="8">
    <location>
        <position position="197"/>
    </location>
    <ligand>
        <name>ATP</name>
        <dbReference type="ChEBI" id="CHEBI:30616"/>
    </ligand>
</feature>